<dbReference type="EMBL" id="BBML01000006">
    <property type="protein sequence ID" value="GAK97636.1"/>
    <property type="molecule type" value="Genomic_DNA"/>
</dbReference>
<comment type="caution">
    <text evidence="1">The sequence shown here is derived from an EMBL/GenBank/DDBJ whole genome shotgun (WGS) entry which is preliminary data.</text>
</comment>
<evidence type="ECO:0000313" key="2">
    <source>
        <dbReference type="Proteomes" id="UP000029221"/>
    </source>
</evidence>
<dbReference type="AlphaFoldDB" id="A0A090QQ77"/>
<reference evidence="1" key="1">
    <citation type="journal article" date="2014" name="Genome Announc.">
        <title>Draft Genome Sequences of Marine Flavobacterium Nonlabens Strains NR17, NR24, NR27, NR32, NR33, and Ara13.</title>
        <authorList>
            <person name="Nakanishi M."/>
            <person name="Meirelles P."/>
            <person name="Suzuki R."/>
            <person name="Takatani N."/>
            <person name="Mino S."/>
            <person name="Suda W."/>
            <person name="Oshima K."/>
            <person name="Hattori M."/>
            <person name="Ohkuma M."/>
            <person name="Hosokawa M."/>
            <person name="Miyashita K."/>
            <person name="Thompson F.L."/>
            <person name="Niwa A."/>
            <person name="Sawabe T."/>
            <person name="Sawabe T."/>
        </authorList>
    </citation>
    <scope>NUCLEOTIDE SEQUENCE [LARGE SCALE GENOMIC DNA]</scope>
    <source>
        <strain evidence="1">JCM 19294</strain>
    </source>
</reference>
<organism evidence="1 2">
    <name type="scientific">Nonlabens tegetincola</name>
    <dbReference type="NCBI Taxonomy" id="323273"/>
    <lineage>
        <taxon>Bacteria</taxon>
        <taxon>Pseudomonadati</taxon>
        <taxon>Bacteroidota</taxon>
        <taxon>Flavobacteriia</taxon>
        <taxon>Flavobacteriales</taxon>
        <taxon>Flavobacteriaceae</taxon>
        <taxon>Nonlabens</taxon>
    </lineage>
</organism>
<dbReference type="Proteomes" id="UP000029221">
    <property type="component" value="Unassembled WGS sequence"/>
</dbReference>
<name>A0A090QQ77_9FLAO</name>
<proteinExistence type="predicted"/>
<gene>
    <name evidence="1" type="ORF">JCM19294_172</name>
</gene>
<evidence type="ECO:0000313" key="1">
    <source>
        <dbReference type="EMBL" id="GAK97636.1"/>
    </source>
</evidence>
<accession>A0A090QQ77</accession>
<protein>
    <submittedName>
        <fullName evidence="1">Uncharacterized protein</fullName>
    </submittedName>
</protein>
<sequence length="41" mass="4912">MRLNSFKSGILLRFRESEPNHLIFILTVIYKTVRLLNDLIH</sequence>
<keyword evidence="2" id="KW-1185">Reference proteome</keyword>